<dbReference type="Pfam" id="PF01820">
    <property type="entry name" value="Dala_Dala_lig_N"/>
    <property type="match status" value="1"/>
</dbReference>
<evidence type="ECO:0000256" key="3">
    <source>
        <dbReference type="ARBA" id="ARBA00022598"/>
    </source>
</evidence>
<dbReference type="InterPro" id="IPR016185">
    <property type="entry name" value="PreATP-grasp_dom_sf"/>
</dbReference>
<evidence type="ECO:0000256" key="7">
    <source>
        <dbReference type="ARBA" id="ARBA00022842"/>
    </source>
</evidence>
<dbReference type="InterPro" id="IPR013815">
    <property type="entry name" value="ATP_grasp_subdomain_1"/>
</dbReference>
<reference evidence="18 19" key="1">
    <citation type="submission" date="2019-03" db="EMBL/GenBank/DDBJ databases">
        <authorList>
            <person name="Gonzalez-Pimentel J.L."/>
        </authorList>
    </citation>
    <scope>NUCLEOTIDE SEQUENCE [LARGE SCALE GENOMIC DNA]</scope>
    <source>
        <strain evidence="18 19">JCM 31289</strain>
    </source>
</reference>
<feature type="binding site" evidence="15">
    <location>
        <position position="339"/>
    </location>
    <ligand>
        <name>Mg(2+)</name>
        <dbReference type="ChEBI" id="CHEBI:18420"/>
        <label>2</label>
    </ligand>
</feature>
<dbReference type="UniPathway" id="UPA00219"/>
<dbReference type="PIRSF" id="PIRSF039102">
    <property type="entry name" value="Ddl/VanB"/>
    <property type="match status" value="1"/>
</dbReference>
<keyword evidence="19" id="KW-1185">Reference proteome</keyword>
<dbReference type="OrthoDB" id="9813261at2"/>
<keyword evidence="8 12" id="KW-0133">Cell shape</keyword>
<dbReference type="GO" id="GO:0009252">
    <property type="term" value="P:peptidoglycan biosynthetic process"/>
    <property type="evidence" value="ECO:0007669"/>
    <property type="project" value="UniProtKB-UniRule"/>
</dbReference>
<keyword evidence="12" id="KW-0963">Cytoplasm</keyword>
<evidence type="ECO:0000256" key="4">
    <source>
        <dbReference type="ARBA" id="ARBA00022723"/>
    </source>
</evidence>
<dbReference type="GO" id="GO:0008716">
    <property type="term" value="F:D-alanine-D-alanine ligase activity"/>
    <property type="evidence" value="ECO:0007669"/>
    <property type="project" value="UniProtKB-UniRule"/>
</dbReference>
<feature type="binding site" evidence="14">
    <location>
        <begin position="338"/>
        <end position="339"/>
    </location>
    <ligand>
        <name>ATP</name>
        <dbReference type="ChEBI" id="CHEBI:30616"/>
    </ligand>
</feature>
<proteinExistence type="inferred from homology"/>
<comment type="similarity">
    <text evidence="2 12">Belongs to the D-alanine--D-alanine ligase family.</text>
</comment>
<keyword evidence="5 14" id="KW-0547">Nucleotide-binding</keyword>
<evidence type="ECO:0000256" key="9">
    <source>
        <dbReference type="ARBA" id="ARBA00022984"/>
    </source>
</evidence>
<dbReference type="SUPFAM" id="SSF52440">
    <property type="entry name" value="PreATP-grasp domain"/>
    <property type="match status" value="1"/>
</dbReference>
<comment type="function">
    <text evidence="12">Cell wall formation.</text>
</comment>
<comment type="cofactor">
    <cofactor evidence="1">
        <name>Mn(2+)</name>
        <dbReference type="ChEBI" id="CHEBI:29035"/>
    </cofactor>
</comment>
<evidence type="ECO:0000256" key="11">
    <source>
        <dbReference type="ARBA" id="ARBA00023316"/>
    </source>
</evidence>
<evidence type="ECO:0000256" key="1">
    <source>
        <dbReference type="ARBA" id="ARBA00001936"/>
    </source>
</evidence>
<keyword evidence="6 16" id="KW-0067">ATP-binding</keyword>
<dbReference type="InterPro" id="IPR011127">
    <property type="entry name" value="Dala_Dala_lig_N"/>
</dbReference>
<keyword evidence="3 12" id="KW-0436">Ligase</keyword>
<feature type="binding site" evidence="14">
    <location>
        <begin position="206"/>
        <end position="208"/>
    </location>
    <ligand>
        <name>ATP</name>
        <dbReference type="ChEBI" id="CHEBI:30616"/>
    </ligand>
</feature>
<evidence type="ECO:0000256" key="12">
    <source>
        <dbReference type="HAMAP-Rule" id="MF_00047"/>
    </source>
</evidence>
<evidence type="ECO:0000256" key="2">
    <source>
        <dbReference type="ARBA" id="ARBA00010871"/>
    </source>
</evidence>
<dbReference type="PANTHER" id="PTHR23132">
    <property type="entry name" value="D-ALANINE--D-ALANINE LIGASE"/>
    <property type="match status" value="1"/>
</dbReference>
<dbReference type="Gene3D" id="3.30.1490.20">
    <property type="entry name" value="ATP-grasp fold, A domain"/>
    <property type="match status" value="1"/>
</dbReference>
<evidence type="ECO:0000259" key="17">
    <source>
        <dbReference type="PROSITE" id="PS50975"/>
    </source>
</evidence>
<keyword evidence="9 12" id="KW-0573">Peptidoglycan synthesis</keyword>
<dbReference type="Gene3D" id="3.40.50.20">
    <property type="match status" value="1"/>
</dbReference>
<dbReference type="NCBIfam" id="NF002528">
    <property type="entry name" value="PRK01966.1-4"/>
    <property type="match status" value="1"/>
</dbReference>
<dbReference type="InterPro" id="IPR011095">
    <property type="entry name" value="Dala_Dala_lig_C"/>
</dbReference>
<comment type="pathway">
    <text evidence="12">Cell wall biogenesis; peptidoglycan biosynthesis.</text>
</comment>
<gene>
    <name evidence="12" type="primary">ddl</name>
    <name evidence="18" type="ORF">E4099_06390</name>
</gene>
<feature type="active site" evidence="13">
    <location>
        <position position="350"/>
    </location>
</feature>
<keyword evidence="10 15" id="KW-0464">Manganese</keyword>
<dbReference type="EMBL" id="SRID01000035">
    <property type="protein sequence ID" value="TGB15753.1"/>
    <property type="molecule type" value="Genomic_DNA"/>
</dbReference>
<dbReference type="AlphaFoldDB" id="A0A4Z0HGS0"/>
<dbReference type="GO" id="GO:0005524">
    <property type="term" value="F:ATP binding"/>
    <property type="evidence" value="ECO:0007669"/>
    <property type="project" value="UniProtKB-UniRule"/>
</dbReference>
<evidence type="ECO:0000256" key="5">
    <source>
        <dbReference type="ARBA" id="ARBA00022741"/>
    </source>
</evidence>
<evidence type="ECO:0000313" key="18">
    <source>
        <dbReference type="EMBL" id="TGB15753.1"/>
    </source>
</evidence>
<organism evidence="18 19">
    <name type="scientific">Streptomyces palmae</name>
    <dbReference type="NCBI Taxonomy" id="1701085"/>
    <lineage>
        <taxon>Bacteria</taxon>
        <taxon>Bacillati</taxon>
        <taxon>Actinomycetota</taxon>
        <taxon>Actinomycetes</taxon>
        <taxon>Kitasatosporales</taxon>
        <taxon>Streptomycetaceae</taxon>
        <taxon>Streptomyces</taxon>
    </lineage>
</organism>
<dbReference type="FunFam" id="3.30.470.20:FF:000008">
    <property type="entry name" value="D-alanine--D-alanine ligase"/>
    <property type="match status" value="1"/>
</dbReference>
<evidence type="ECO:0000256" key="15">
    <source>
        <dbReference type="PIRSR" id="PIRSR039102-3"/>
    </source>
</evidence>
<dbReference type="InterPro" id="IPR005905">
    <property type="entry name" value="D_ala_D_ala"/>
</dbReference>
<dbReference type="Proteomes" id="UP000297948">
    <property type="component" value="Unassembled WGS sequence"/>
</dbReference>
<feature type="binding site" evidence="14">
    <location>
        <begin position="244"/>
        <end position="251"/>
    </location>
    <ligand>
        <name>ATP</name>
        <dbReference type="ChEBI" id="CHEBI:30616"/>
    </ligand>
</feature>
<feature type="active site" evidence="13">
    <location>
        <position position="214"/>
    </location>
</feature>
<dbReference type="HAMAP" id="MF_00047">
    <property type="entry name" value="Dala_Dala_lig"/>
    <property type="match status" value="1"/>
</dbReference>
<evidence type="ECO:0000256" key="14">
    <source>
        <dbReference type="PIRSR" id="PIRSR039102-2"/>
    </source>
</evidence>
<dbReference type="PANTHER" id="PTHR23132:SF25">
    <property type="entry name" value="D-ALANINE--D-ALANINE LIGASE A"/>
    <property type="match status" value="1"/>
</dbReference>
<feature type="binding site" evidence="14">
    <location>
        <begin position="214"/>
        <end position="215"/>
    </location>
    <ligand>
        <name>ATP</name>
        <dbReference type="ChEBI" id="CHEBI:30616"/>
    </ligand>
</feature>
<keyword evidence="11 12" id="KW-0961">Cell wall biogenesis/degradation</keyword>
<dbReference type="Gene3D" id="3.30.470.20">
    <property type="entry name" value="ATP-grasp fold, B domain"/>
    <property type="match status" value="1"/>
</dbReference>
<dbReference type="GO" id="GO:0005829">
    <property type="term" value="C:cytosol"/>
    <property type="evidence" value="ECO:0007669"/>
    <property type="project" value="TreeGrafter"/>
</dbReference>
<keyword evidence="4 15" id="KW-0479">Metal-binding</keyword>
<dbReference type="GO" id="GO:0008360">
    <property type="term" value="P:regulation of cell shape"/>
    <property type="evidence" value="ECO:0007669"/>
    <property type="project" value="UniProtKB-KW"/>
</dbReference>
<feature type="binding site" evidence="15">
    <location>
        <position position="326"/>
    </location>
    <ligand>
        <name>Mg(2+)</name>
        <dbReference type="ChEBI" id="CHEBI:18420"/>
        <label>1</label>
    </ligand>
</feature>
<dbReference type="PROSITE" id="PS50975">
    <property type="entry name" value="ATP_GRASP"/>
    <property type="match status" value="1"/>
</dbReference>
<feature type="binding site" evidence="15">
    <location>
        <position position="341"/>
    </location>
    <ligand>
        <name>Mg(2+)</name>
        <dbReference type="ChEBI" id="CHEBI:18420"/>
        <label>2</label>
    </ligand>
</feature>
<name>A0A4Z0HGS0_9ACTN</name>
<comment type="caution">
    <text evidence="18">The sequence shown here is derived from an EMBL/GenBank/DDBJ whole genome shotgun (WGS) entry which is preliminary data.</text>
</comment>
<dbReference type="GO" id="GO:0046872">
    <property type="term" value="F:metal ion binding"/>
    <property type="evidence" value="ECO:0007669"/>
    <property type="project" value="UniProtKB-KW"/>
</dbReference>
<keyword evidence="7 15" id="KW-0460">Magnesium</keyword>
<dbReference type="SUPFAM" id="SSF56059">
    <property type="entry name" value="Glutathione synthetase ATP-binding domain-like"/>
    <property type="match status" value="1"/>
</dbReference>
<dbReference type="EC" id="6.3.2.4" evidence="12"/>
<dbReference type="PROSITE" id="PS00844">
    <property type="entry name" value="DALA_DALA_LIGASE_2"/>
    <property type="match status" value="1"/>
</dbReference>
<dbReference type="PROSITE" id="PS00843">
    <property type="entry name" value="DALA_DALA_LIGASE_1"/>
    <property type="match status" value="1"/>
</dbReference>
<dbReference type="InterPro" id="IPR011761">
    <property type="entry name" value="ATP-grasp"/>
</dbReference>
<evidence type="ECO:0000256" key="16">
    <source>
        <dbReference type="PROSITE-ProRule" id="PRU00409"/>
    </source>
</evidence>
<feature type="active site" evidence="13">
    <location>
        <position position="26"/>
    </location>
</feature>
<comment type="subcellular location">
    <subcellularLocation>
        <location evidence="12">Cytoplasm</location>
    </subcellularLocation>
</comment>
<evidence type="ECO:0000256" key="13">
    <source>
        <dbReference type="PIRSR" id="PIRSR039102-1"/>
    </source>
</evidence>
<evidence type="ECO:0000256" key="8">
    <source>
        <dbReference type="ARBA" id="ARBA00022960"/>
    </source>
</evidence>
<evidence type="ECO:0000256" key="6">
    <source>
        <dbReference type="ARBA" id="ARBA00022840"/>
    </source>
</evidence>
<accession>A0A4Z0HGS0</accession>
<dbReference type="GO" id="GO:0071555">
    <property type="term" value="P:cell wall organization"/>
    <property type="evidence" value="ECO:0007669"/>
    <property type="project" value="UniProtKB-KW"/>
</dbReference>
<feature type="binding site" evidence="15">
    <location>
        <position position="339"/>
    </location>
    <ligand>
        <name>Mg(2+)</name>
        <dbReference type="ChEBI" id="CHEBI:18420"/>
        <label>1</label>
    </ligand>
</feature>
<feature type="binding site" evidence="14">
    <location>
        <position position="158"/>
    </location>
    <ligand>
        <name>ATP</name>
        <dbReference type="ChEBI" id="CHEBI:30616"/>
    </ligand>
</feature>
<evidence type="ECO:0000256" key="10">
    <source>
        <dbReference type="ARBA" id="ARBA00023211"/>
    </source>
</evidence>
<sequence>MSSEISTPSPGRKPRVAVVFGGRSSEHAISVVTAGAVLNAIDRTKYEVLPIGITEDGRWALTADAPERMAIAERRLPSVADLAESPDGAVMLPVDPASREVVYTEPGAVPKALGDVDVVFPMLHGPYGEDGTLQGLLELSGVPYVGSGVLASAVGMDKEYMKRVFTSFGLPVGPYVVVRPQEWTRDPAAARKKIVDFAADQGWPVFVKPARAGSSMGITKVDGIQGLDEAIEEARRHDPKIIIESLLRGREIECGVLEFEDGPRASVPAEIPPVTAHDFYDFEAKYIDSAAGMVPAPLDAEQTARVQELAVRAFDAASCEGLVRADFFLLENGEFVINEINTMPGFTPISMYPRMWQESGVSYSQLVDRLIEAALRRSTGLR</sequence>
<protein>
    <recommendedName>
        <fullName evidence="12">D-alanine--D-alanine ligase</fullName>
        <ecNumber evidence="12">6.3.2.4</ecNumber>
    </recommendedName>
    <alternativeName>
        <fullName evidence="12">D-Ala-D-Ala ligase</fullName>
    </alternativeName>
    <alternativeName>
        <fullName evidence="12">D-alanylalanine synthetase</fullName>
    </alternativeName>
</protein>
<dbReference type="NCBIfam" id="TIGR01205">
    <property type="entry name" value="D_ala_D_alaTIGR"/>
    <property type="match status" value="1"/>
</dbReference>
<dbReference type="RefSeq" id="WP_135337960.1">
    <property type="nucleotide sequence ID" value="NZ_JBHLTX010000037.1"/>
</dbReference>
<dbReference type="InterPro" id="IPR000291">
    <property type="entry name" value="D-Ala_lig_Van_CS"/>
</dbReference>
<comment type="catalytic activity">
    <reaction evidence="12">
        <text>2 D-alanine + ATP = D-alanyl-D-alanine + ADP + phosphate + H(+)</text>
        <dbReference type="Rhea" id="RHEA:11224"/>
        <dbReference type="ChEBI" id="CHEBI:15378"/>
        <dbReference type="ChEBI" id="CHEBI:30616"/>
        <dbReference type="ChEBI" id="CHEBI:43474"/>
        <dbReference type="ChEBI" id="CHEBI:57416"/>
        <dbReference type="ChEBI" id="CHEBI:57822"/>
        <dbReference type="ChEBI" id="CHEBI:456216"/>
        <dbReference type="EC" id="6.3.2.4"/>
    </reaction>
</comment>
<feature type="domain" description="ATP-grasp" evidence="17">
    <location>
        <begin position="162"/>
        <end position="372"/>
    </location>
</feature>
<comment type="cofactor">
    <cofactor evidence="15">
        <name>Mg(2+)</name>
        <dbReference type="ChEBI" id="CHEBI:18420"/>
    </cofactor>
    <cofactor evidence="15">
        <name>Mn(2+)</name>
        <dbReference type="ChEBI" id="CHEBI:29035"/>
    </cofactor>
    <text evidence="15">Binds 2 magnesium or manganese ions per subunit.</text>
</comment>
<evidence type="ECO:0000313" key="19">
    <source>
        <dbReference type="Proteomes" id="UP000297948"/>
    </source>
</evidence>
<dbReference type="Pfam" id="PF07478">
    <property type="entry name" value="Dala_Dala_lig_C"/>
    <property type="match status" value="1"/>
</dbReference>